<sequence length="119" mass="13570">MIPSEGGVPQRLTYTATLSRDDIGDRMGPNNIVFGWTPDGNDIIFRSRKQTFNSFTGQLFLVSKDGGLSREIPLSKGGFCSYSPDGKKLAFNWVFREFRTWKYYEGGMADDIWIYDFDS</sequence>
<dbReference type="SUPFAM" id="SSF69304">
    <property type="entry name" value="Tricorn protease N-terminal domain"/>
    <property type="match status" value="1"/>
</dbReference>
<reference evidence="1" key="1">
    <citation type="journal article" date="2014" name="Front. Microbiol.">
        <title>High frequency of phylogenetically diverse reductive dehalogenase-homologous genes in deep subseafloor sedimentary metagenomes.</title>
        <authorList>
            <person name="Kawai M."/>
            <person name="Futagami T."/>
            <person name="Toyoda A."/>
            <person name="Takaki Y."/>
            <person name="Nishi S."/>
            <person name="Hori S."/>
            <person name="Arai W."/>
            <person name="Tsubouchi T."/>
            <person name="Morono Y."/>
            <person name="Uchiyama I."/>
            <person name="Ito T."/>
            <person name="Fujiyama A."/>
            <person name="Inagaki F."/>
            <person name="Takami H."/>
        </authorList>
    </citation>
    <scope>NUCLEOTIDE SEQUENCE</scope>
    <source>
        <strain evidence="1">Expedition CK06-06</strain>
    </source>
</reference>
<evidence type="ECO:0008006" key="2">
    <source>
        <dbReference type="Google" id="ProtNLM"/>
    </source>
</evidence>
<feature type="non-terminal residue" evidence="1">
    <location>
        <position position="119"/>
    </location>
</feature>
<protein>
    <recommendedName>
        <fullName evidence="2">Dipeptidylpeptidase IV N-terminal domain-containing protein</fullName>
    </recommendedName>
</protein>
<gene>
    <name evidence="1" type="ORF">S03H2_63197</name>
</gene>
<dbReference type="EMBL" id="BARU01040919">
    <property type="protein sequence ID" value="GAH82880.1"/>
    <property type="molecule type" value="Genomic_DNA"/>
</dbReference>
<accession>X1JN42</accession>
<name>X1JN42_9ZZZZ</name>
<dbReference type="Gene3D" id="2.120.10.60">
    <property type="entry name" value="Tricorn protease N-terminal domain"/>
    <property type="match status" value="1"/>
</dbReference>
<dbReference type="AlphaFoldDB" id="X1JN42"/>
<dbReference type="Pfam" id="PF26549">
    <property type="entry name" value="Tricorn_N"/>
    <property type="match status" value="1"/>
</dbReference>
<evidence type="ECO:0000313" key="1">
    <source>
        <dbReference type="EMBL" id="GAH82880.1"/>
    </source>
</evidence>
<proteinExistence type="predicted"/>
<comment type="caution">
    <text evidence="1">The sequence shown here is derived from an EMBL/GenBank/DDBJ whole genome shotgun (WGS) entry which is preliminary data.</text>
</comment>
<organism evidence="1">
    <name type="scientific">marine sediment metagenome</name>
    <dbReference type="NCBI Taxonomy" id="412755"/>
    <lineage>
        <taxon>unclassified sequences</taxon>
        <taxon>metagenomes</taxon>
        <taxon>ecological metagenomes</taxon>
    </lineage>
</organism>